<proteinExistence type="inferred from homology"/>
<keyword evidence="3" id="KW-0813">Transport</keyword>
<keyword evidence="5 7" id="KW-1133">Transmembrane helix</keyword>
<feature type="transmembrane region" description="Helical" evidence="7">
    <location>
        <begin position="377"/>
        <end position="397"/>
    </location>
</feature>
<feature type="transmembrane region" description="Helical" evidence="7">
    <location>
        <begin position="342"/>
        <end position="365"/>
    </location>
</feature>
<evidence type="ECO:0000256" key="3">
    <source>
        <dbReference type="ARBA" id="ARBA00022448"/>
    </source>
</evidence>
<dbReference type="SUPFAM" id="SSF103473">
    <property type="entry name" value="MFS general substrate transporter"/>
    <property type="match status" value="1"/>
</dbReference>
<organism evidence="10 11">
    <name type="scientific">Vanrija pseudolonga</name>
    <dbReference type="NCBI Taxonomy" id="143232"/>
    <lineage>
        <taxon>Eukaryota</taxon>
        <taxon>Fungi</taxon>
        <taxon>Dikarya</taxon>
        <taxon>Basidiomycota</taxon>
        <taxon>Agaricomycotina</taxon>
        <taxon>Tremellomycetes</taxon>
        <taxon>Trichosporonales</taxon>
        <taxon>Trichosporonaceae</taxon>
        <taxon>Vanrija</taxon>
    </lineage>
</organism>
<feature type="transmembrane region" description="Helical" evidence="7">
    <location>
        <begin position="118"/>
        <end position="139"/>
    </location>
</feature>
<evidence type="ECO:0000313" key="10">
    <source>
        <dbReference type="EMBL" id="WOO82897.1"/>
    </source>
</evidence>
<dbReference type="PANTHER" id="PTHR48022:SF31">
    <property type="entry name" value="HEXOSE TRANSPORTER"/>
    <property type="match status" value="1"/>
</dbReference>
<dbReference type="InterPro" id="IPR050360">
    <property type="entry name" value="MFS_Sugar_Transporters"/>
</dbReference>
<feature type="transmembrane region" description="Helical" evidence="7">
    <location>
        <begin position="58"/>
        <end position="81"/>
    </location>
</feature>
<dbReference type="PROSITE" id="PS50850">
    <property type="entry name" value="MFS"/>
    <property type="match status" value="1"/>
</dbReference>
<dbReference type="InterPro" id="IPR020846">
    <property type="entry name" value="MFS_dom"/>
</dbReference>
<dbReference type="GO" id="GO:0016020">
    <property type="term" value="C:membrane"/>
    <property type="evidence" value="ECO:0007669"/>
    <property type="project" value="UniProtKB-SubCell"/>
</dbReference>
<gene>
    <name evidence="10" type="primary">LAC12_8</name>
    <name evidence="10" type="ORF">LOC62_04G006378</name>
</gene>
<dbReference type="InterPro" id="IPR005828">
    <property type="entry name" value="MFS_sugar_transport-like"/>
</dbReference>
<evidence type="ECO:0000256" key="2">
    <source>
        <dbReference type="ARBA" id="ARBA00010992"/>
    </source>
</evidence>
<evidence type="ECO:0000256" key="4">
    <source>
        <dbReference type="ARBA" id="ARBA00022692"/>
    </source>
</evidence>
<accession>A0AAF0YAG7</accession>
<dbReference type="InterPro" id="IPR036259">
    <property type="entry name" value="MFS_trans_sf"/>
</dbReference>
<dbReference type="Pfam" id="PF00083">
    <property type="entry name" value="Sugar_tr"/>
    <property type="match status" value="1"/>
</dbReference>
<dbReference type="Proteomes" id="UP000827549">
    <property type="component" value="Chromosome 4"/>
</dbReference>
<comment type="subcellular location">
    <subcellularLocation>
        <location evidence="1">Membrane</location>
        <topology evidence="1">Multi-pass membrane protein</topology>
    </subcellularLocation>
</comment>
<protein>
    <submittedName>
        <fullName evidence="10">Lactose permease</fullName>
    </submittedName>
</protein>
<dbReference type="RefSeq" id="XP_062628929.1">
    <property type="nucleotide sequence ID" value="XM_062772945.1"/>
</dbReference>
<dbReference type="GO" id="GO:0005351">
    <property type="term" value="F:carbohydrate:proton symporter activity"/>
    <property type="evidence" value="ECO:0007669"/>
    <property type="project" value="TreeGrafter"/>
</dbReference>
<dbReference type="EMBL" id="CP086717">
    <property type="protein sequence ID" value="WOO82897.1"/>
    <property type="molecule type" value="Genomic_DNA"/>
</dbReference>
<dbReference type="Gene3D" id="1.20.1250.20">
    <property type="entry name" value="MFS general substrate transporter like domains"/>
    <property type="match status" value="1"/>
</dbReference>
<feature type="chain" id="PRO_5042097590" evidence="8">
    <location>
        <begin position="35"/>
        <end position="516"/>
    </location>
</feature>
<reference evidence="10" key="1">
    <citation type="submission" date="2023-10" db="EMBL/GenBank/DDBJ databases">
        <authorList>
            <person name="Noh H."/>
        </authorList>
    </citation>
    <scope>NUCLEOTIDE SEQUENCE</scope>
    <source>
        <strain evidence="10">DUCC4014</strain>
    </source>
</reference>
<evidence type="ECO:0000256" key="1">
    <source>
        <dbReference type="ARBA" id="ARBA00004141"/>
    </source>
</evidence>
<keyword evidence="6 7" id="KW-0472">Membrane</keyword>
<feature type="transmembrane region" description="Helical" evidence="7">
    <location>
        <begin position="447"/>
        <end position="467"/>
    </location>
</feature>
<evidence type="ECO:0000256" key="6">
    <source>
        <dbReference type="ARBA" id="ARBA00023136"/>
    </source>
</evidence>
<evidence type="ECO:0000256" key="8">
    <source>
        <dbReference type="SAM" id="SignalP"/>
    </source>
</evidence>
<feature type="transmembrane region" description="Helical" evidence="7">
    <location>
        <begin position="189"/>
        <end position="205"/>
    </location>
</feature>
<evidence type="ECO:0000256" key="7">
    <source>
        <dbReference type="SAM" id="Phobius"/>
    </source>
</evidence>
<feature type="transmembrane region" description="Helical" evidence="7">
    <location>
        <begin position="418"/>
        <end position="441"/>
    </location>
</feature>
<keyword evidence="8" id="KW-0732">Signal</keyword>
<comment type="similarity">
    <text evidence="2">Belongs to the major facilitator superfamily. Sugar transporter (TC 2.A.1.1) family.</text>
</comment>
<name>A0AAF0YAG7_9TREE</name>
<dbReference type="InterPro" id="IPR005829">
    <property type="entry name" value="Sugar_transporter_CS"/>
</dbReference>
<feature type="transmembrane region" description="Helical" evidence="7">
    <location>
        <begin position="317"/>
        <end position="335"/>
    </location>
</feature>
<evidence type="ECO:0000256" key="5">
    <source>
        <dbReference type="ARBA" id="ARBA00022989"/>
    </source>
</evidence>
<dbReference type="FunFam" id="1.20.1250.20:FF:000134">
    <property type="entry name" value="MFS sugar transporter protein"/>
    <property type="match status" value="1"/>
</dbReference>
<dbReference type="GeneID" id="87809601"/>
<feature type="domain" description="Major facilitator superfamily (MFS) profile" evidence="9">
    <location>
        <begin position="26"/>
        <end position="470"/>
    </location>
</feature>
<keyword evidence="11" id="KW-1185">Reference proteome</keyword>
<feature type="transmembrane region" description="Helical" evidence="7">
    <location>
        <begin position="159"/>
        <end position="177"/>
    </location>
</feature>
<keyword evidence="4 7" id="KW-0812">Transmembrane</keyword>
<evidence type="ECO:0000313" key="11">
    <source>
        <dbReference type="Proteomes" id="UP000827549"/>
    </source>
</evidence>
<evidence type="ECO:0000259" key="9">
    <source>
        <dbReference type="PROSITE" id="PS50850"/>
    </source>
</evidence>
<dbReference type="PANTHER" id="PTHR48022">
    <property type="entry name" value="PLASTIDIC GLUCOSE TRANSPORTER 4"/>
    <property type="match status" value="1"/>
</dbReference>
<dbReference type="PROSITE" id="PS00217">
    <property type="entry name" value="SUGAR_TRANSPORT_2"/>
    <property type="match status" value="1"/>
</dbReference>
<feature type="signal peptide" evidence="8">
    <location>
        <begin position="1"/>
        <end position="34"/>
    </location>
</feature>
<feature type="transmembrane region" description="Helical" evidence="7">
    <location>
        <begin position="93"/>
        <end position="112"/>
    </location>
</feature>
<dbReference type="AlphaFoldDB" id="A0AAF0YAG7"/>
<sequence length="516" mass="55863">MLTRIPTGTWLPAYVPQRTTVLATILLLCSMVQSATVGYDGSCLNGLNILPSYANYFNLNAATTGLNTASIFIGGILANLVGGMLTDHYGRRLSMLYFSLLSLLGIVLQAAAQNTAMFTVARVVLGFGTGVNGIAAGVYLNEAFPSRWRTWGVGTLNNFYYIGALIAAGVTLGTSSWPNSTWAWRLPSLLQGVFSIICIVLLPFIPESPRWLVHRGLNDAARTTVAACNADGDASDPRAMAVYAEIVDTLTWEREVGKTLSPLEIFKGKTTRRRLMIGASPGVITSSTGNIIASYYLGDELTSAGVTSSLAQLKANVVLNVWCLACAVAGTQLLVRWGRKPSALACQFALIVLLYIIGGLSKVYADHTAAGVTSSNALVYGNVAAIFLFQGAYSVCYTPILNLYPPEIMNFSMRANGFAFMNLLLNCCALVLVYVMPIGIANIGWKMYMVNASWDWLFLIFIAVFWVETKGRTLEEIDEIFEDRHPHVSDVEDKAGHPVDVSVGEVKEVPEEGKVE</sequence>
<feature type="transmembrane region" description="Helical" evidence="7">
    <location>
        <begin position="275"/>
        <end position="297"/>
    </location>
</feature>